<keyword evidence="5" id="KW-1185">Reference proteome</keyword>
<dbReference type="Gene3D" id="1.10.287.1490">
    <property type="match status" value="1"/>
</dbReference>
<dbReference type="EMBL" id="JBBPBM010000004">
    <property type="protein sequence ID" value="KAK8586789.1"/>
    <property type="molecule type" value="Genomic_DNA"/>
</dbReference>
<comment type="caution">
    <text evidence="4">The sequence shown here is derived from an EMBL/GenBank/DDBJ whole genome shotgun (WGS) entry which is preliminary data.</text>
</comment>
<feature type="coiled-coil region" evidence="1">
    <location>
        <begin position="120"/>
        <end position="221"/>
    </location>
</feature>
<organism evidence="4 5">
    <name type="scientific">Hibiscus sabdariffa</name>
    <name type="common">roselle</name>
    <dbReference type="NCBI Taxonomy" id="183260"/>
    <lineage>
        <taxon>Eukaryota</taxon>
        <taxon>Viridiplantae</taxon>
        <taxon>Streptophyta</taxon>
        <taxon>Embryophyta</taxon>
        <taxon>Tracheophyta</taxon>
        <taxon>Spermatophyta</taxon>
        <taxon>Magnoliopsida</taxon>
        <taxon>eudicotyledons</taxon>
        <taxon>Gunneridae</taxon>
        <taxon>Pentapetalae</taxon>
        <taxon>rosids</taxon>
        <taxon>malvids</taxon>
        <taxon>Malvales</taxon>
        <taxon>Malvaceae</taxon>
        <taxon>Malvoideae</taxon>
        <taxon>Hibiscus</taxon>
    </lineage>
</organism>
<sequence length="280" mass="31932">MEDSTTANGETETFHDTDEDKISDLLNKIEALKTEKLKLANENRGMKEKMNKLSQEVHTREEAMRQEIDDWDEDSSFLESIAVRSSDLEIEVTRLQHDLVTSIREVGEAKQEVIELKRGLEEKALVIERLRSKIAELRKEKVKAEKKGRELETKIGILEVRVKEERGKKTRVQEEMKEKINEFEQKIRDLEDEVAKTGDELKRSKQVKRQCEERVMGLKKKMLEFKDTVDDKTIEAALSGKARDIGCEDKGLNVPIVAAGTVAAIVVAAAVANRCLVKRS</sequence>
<evidence type="ECO:0000313" key="5">
    <source>
        <dbReference type="Proteomes" id="UP001472677"/>
    </source>
</evidence>
<keyword evidence="3" id="KW-0812">Transmembrane</keyword>
<evidence type="ECO:0008006" key="6">
    <source>
        <dbReference type="Google" id="ProtNLM"/>
    </source>
</evidence>
<dbReference type="Proteomes" id="UP001472677">
    <property type="component" value="Unassembled WGS sequence"/>
</dbReference>
<feature type="region of interest" description="Disordered" evidence="2">
    <location>
        <begin position="42"/>
        <end position="61"/>
    </location>
</feature>
<feature type="transmembrane region" description="Helical" evidence="3">
    <location>
        <begin position="252"/>
        <end position="272"/>
    </location>
</feature>
<evidence type="ECO:0000256" key="2">
    <source>
        <dbReference type="SAM" id="MobiDB-lite"/>
    </source>
</evidence>
<keyword evidence="1" id="KW-0175">Coiled coil</keyword>
<evidence type="ECO:0000256" key="3">
    <source>
        <dbReference type="SAM" id="Phobius"/>
    </source>
</evidence>
<keyword evidence="3" id="KW-1133">Transmembrane helix</keyword>
<evidence type="ECO:0000256" key="1">
    <source>
        <dbReference type="SAM" id="Coils"/>
    </source>
</evidence>
<accession>A0ABR2FR93</accession>
<keyword evidence="3" id="KW-0472">Membrane</keyword>
<proteinExistence type="predicted"/>
<reference evidence="4 5" key="1">
    <citation type="journal article" date="2024" name="G3 (Bethesda)">
        <title>Genome assembly of Hibiscus sabdariffa L. provides insights into metabolisms of medicinal natural products.</title>
        <authorList>
            <person name="Kim T."/>
        </authorList>
    </citation>
    <scope>NUCLEOTIDE SEQUENCE [LARGE SCALE GENOMIC DNA]</scope>
    <source>
        <strain evidence="4">TK-2024</strain>
        <tissue evidence="4">Old leaves</tissue>
    </source>
</reference>
<protein>
    <recommendedName>
        <fullName evidence="6">Peroxisomal and mitochondrial division factor 2-like</fullName>
    </recommendedName>
</protein>
<name>A0ABR2FR93_9ROSI</name>
<evidence type="ECO:0000313" key="4">
    <source>
        <dbReference type="EMBL" id="KAK8586789.1"/>
    </source>
</evidence>
<gene>
    <name evidence="4" type="ORF">V6N12_021313</name>
</gene>